<evidence type="ECO:0000313" key="4">
    <source>
        <dbReference type="Proteomes" id="UP000001798"/>
    </source>
</evidence>
<dbReference type="GeneID" id="5436470"/>
<dbReference type="GO" id="GO:0009277">
    <property type="term" value="C:fungal-type cell wall"/>
    <property type="evidence" value="ECO:0007669"/>
    <property type="project" value="TreeGrafter"/>
</dbReference>
<evidence type="ECO:0000259" key="2">
    <source>
        <dbReference type="Pfam" id="PF11790"/>
    </source>
</evidence>
<dbReference type="AlphaFoldDB" id="A0A384J8D0"/>
<feature type="domain" description="Asl1-like glycosyl hydrolase catalytic" evidence="2">
    <location>
        <begin position="27"/>
        <end position="203"/>
    </location>
</feature>
<organism evidence="3 4">
    <name type="scientific">Botryotinia fuckeliana (strain B05.10)</name>
    <name type="common">Noble rot fungus</name>
    <name type="synonym">Botrytis cinerea</name>
    <dbReference type="NCBI Taxonomy" id="332648"/>
    <lineage>
        <taxon>Eukaryota</taxon>
        <taxon>Fungi</taxon>
        <taxon>Dikarya</taxon>
        <taxon>Ascomycota</taxon>
        <taxon>Pezizomycotina</taxon>
        <taxon>Leotiomycetes</taxon>
        <taxon>Helotiales</taxon>
        <taxon>Sclerotiniaceae</taxon>
        <taxon>Botrytis</taxon>
    </lineage>
</organism>
<dbReference type="VEuPathDB" id="FungiDB:Bcin02g00700"/>
<accession>A0A384J8D0</accession>
<sequence length="276" mass="30795">MNTIMQLSALLLAFFTQTTLATWPKRGVPFNDVSLIQQFNGGGSEVNWAWNWDSYMPNSFPTTMEFIPCLWSDSSDHTSNWAANVNAAIARGTGHVMAFNEPDACGGDQSCMSPQQAVNAWKTYIQPFAGRVALGAPQVTNGASGLPWLESFLSLCTGCQIDFVPIHWYEGVGGQNYLADFYNYVGAAYAAGGNRPIWVTEVCYSFFRLFLRFSMLFFAHYSLSLRLIFLTKPSPPLNRLLHRHSFSTHIFPPYTHSLQNSNFASTNQPSLLLIIC</sequence>
<dbReference type="RefSeq" id="XP_024546840.1">
    <property type="nucleotide sequence ID" value="XM_024691070.1"/>
</dbReference>
<feature type="signal peptide" evidence="1">
    <location>
        <begin position="1"/>
        <end position="21"/>
    </location>
</feature>
<reference evidence="3 4" key="3">
    <citation type="journal article" date="2017" name="Mol. Plant Pathol.">
        <title>A gapless genome sequence of the fungus Botrytis cinerea.</title>
        <authorList>
            <person name="Van Kan J.A."/>
            <person name="Stassen J.H."/>
            <person name="Mosbach A."/>
            <person name="Van Der Lee T.A."/>
            <person name="Faino L."/>
            <person name="Farmer A.D."/>
            <person name="Papasotiriou D.G."/>
            <person name="Zhou S."/>
            <person name="Seidl M.F."/>
            <person name="Cottam E."/>
            <person name="Edel D."/>
            <person name="Hahn M."/>
            <person name="Schwartz D.C."/>
            <person name="Dietrich R.A."/>
            <person name="Widdison S."/>
            <person name="Scalliet G."/>
        </authorList>
    </citation>
    <scope>NUCLEOTIDE SEQUENCE [LARGE SCALE GENOMIC DNA]</scope>
    <source>
        <strain evidence="3 4">B05.10</strain>
    </source>
</reference>
<dbReference type="EMBL" id="CP009806">
    <property type="protein sequence ID" value="ATZ46692.1"/>
    <property type="molecule type" value="Genomic_DNA"/>
</dbReference>
<name>A0A384J8D0_BOTFB</name>
<dbReference type="Proteomes" id="UP000001798">
    <property type="component" value="Chromosome 2"/>
</dbReference>
<dbReference type="SUPFAM" id="SSF51445">
    <property type="entry name" value="(Trans)glycosidases"/>
    <property type="match status" value="1"/>
</dbReference>
<dbReference type="InterPro" id="IPR053183">
    <property type="entry name" value="ASL1"/>
</dbReference>
<dbReference type="InterPro" id="IPR024655">
    <property type="entry name" value="Asl1_glyco_hydro_catalytic"/>
</dbReference>
<reference evidence="3 4" key="2">
    <citation type="journal article" date="2012" name="Eukaryot. Cell">
        <title>Genome update of Botrytis cinerea strains B05.10 and T4.</title>
        <authorList>
            <person name="Staats M."/>
            <person name="van Kan J.A."/>
        </authorList>
    </citation>
    <scope>NUCLEOTIDE SEQUENCE [LARGE SCALE GENOMIC DNA]</scope>
    <source>
        <strain evidence="3 4">B05.10</strain>
    </source>
</reference>
<dbReference type="Gene3D" id="3.20.20.80">
    <property type="entry name" value="Glycosidases"/>
    <property type="match status" value="1"/>
</dbReference>
<dbReference type="InterPro" id="IPR017853">
    <property type="entry name" value="GH"/>
</dbReference>
<evidence type="ECO:0000256" key="1">
    <source>
        <dbReference type="SAM" id="SignalP"/>
    </source>
</evidence>
<dbReference type="OrthoDB" id="5985073at2759"/>
<proteinExistence type="predicted"/>
<dbReference type="PANTHER" id="PTHR34154">
    <property type="entry name" value="ALKALI-SENSITIVE LINKAGE PROTEIN 1"/>
    <property type="match status" value="1"/>
</dbReference>
<gene>
    <name evidence="3" type="ORF">BCIN_02g00700</name>
</gene>
<keyword evidence="4" id="KW-1185">Reference proteome</keyword>
<reference evidence="3 4" key="1">
    <citation type="journal article" date="2011" name="PLoS Genet.">
        <title>Genomic analysis of the necrotrophic fungal pathogens Sclerotinia sclerotiorum and Botrytis cinerea.</title>
        <authorList>
            <person name="Amselem J."/>
            <person name="Cuomo C.A."/>
            <person name="van Kan J.A."/>
            <person name="Viaud M."/>
            <person name="Benito E.P."/>
            <person name="Couloux A."/>
            <person name="Coutinho P.M."/>
            <person name="de Vries R.P."/>
            <person name="Dyer P.S."/>
            <person name="Fillinger S."/>
            <person name="Fournier E."/>
            <person name="Gout L."/>
            <person name="Hahn M."/>
            <person name="Kohn L."/>
            <person name="Lapalu N."/>
            <person name="Plummer K.M."/>
            <person name="Pradier J.M."/>
            <person name="Quevillon E."/>
            <person name="Sharon A."/>
            <person name="Simon A."/>
            <person name="ten Have A."/>
            <person name="Tudzynski B."/>
            <person name="Tudzynski P."/>
            <person name="Wincker P."/>
            <person name="Andrew M."/>
            <person name="Anthouard V."/>
            <person name="Beever R.E."/>
            <person name="Beffa R."/>
            <person name="Benoit I."/>
            <person name="Bouzid O."/>
            <person name="Brault B."/>
            <person name="Chen Z."/>
            <person name="Choquer M."/>
            <person name="Collemare J."/>
            <person name="Cotton P."/>
            <person name="Danchin E.G."/>
            <person name="Da Silva C."/>
            <person name="Gautier A."/>
            <person name="Giraud C."/>
            <person name="Giraud T."/>
            <person name="Gonzalez C."/>
            <person name="Grossetete S."/>
            <person name="Guldener U."/>
            <person name="Henrissat B."/>
            <person name="Howlett B.J."/>
            <person name="Kodira C."/>
            <person name="Kretschmer M."/>
            <person name="Lappartient A."/>
            <person name="Leroch M."/>
            <person name="Levis C."/>
            <person name="Mauceli E."/>
            <person name="Neuveglise C."/>
            <person name="Oeser B."/>
            <person name="Pearson M."/>
            <person name="Poulain J."/>
            <person name="Poussereau N."/>
            <person name="Quesneville H."/>
            <person name="Rascle C."/>
            <person name="Schumacher J."/>
            <person name="Segurens B."/>
            <person name="Sexton A."/>
            <person name="Silva E."/>
            <person name="Sirven C."/>
            <person name="Soanes D.M."/>
            <person name="Talbot N.J."/>
            <person name="Templeton M."/>
            <person name="Yandava C."/>
            <person name="Yarden O."/>
            <person name="Zeng Q."/>
            <person name="Rollins J.A."/>
            <person name="Lebrun M.H."/>
            <person name="Dickman M."/>
        </authorList>
    </citation>
    <scope>NUCLEOTIDE SEQUENCE [LARGE SCALE GENOMIC DNA]</scope>
    <source>
        <strain evidence="3 4">B05.10</strain>
    </source>
</reference>
<feature type="chain" id="PRO_5016607504" description="Asl1-like glycosyl hydrolase catalytic domain-containing protein" evidence="1">
    <location>
        <begin position="22"/>
        <end position="276"/>
    </location>
</feature>
<dbReference type="PANTHER" id="PTHR34154:SF10">
    <property type="entry name" value="ASL1-LIKE GLYCOSYL HYDROLASE CATALYTIC DOMAIN-CONTAINING PROTEIN"/>
    <property type="match status" value="1"/>
</dbReference>
<keyword evidence="1" id="KW-0732">Signal</keyword>
<evidence type="ECO:0000313" key="3">
    <source>
        <dbReference type="EMBL" id="ATZ46692.1"/>
    </source>
</evidence>
<protein>
    <recommendedName>
        <fullName evidence="2">Asl1-like glycosyl hydrolase catalytic domain-containing protein</fullName>
    </recommendedName>
</protein>
<dbReference type="GO" id="GO:0071966">
    <property type="term" value="P:fungal-type cell wall polysaccharide metabolic process"/>
    <property type="evidence" value="ECO:0007669"/>
    <property type="project" value="TreeGrafter"/>
</dbReference>
<dbReference type="Pfam" id="PF11790">
    <property type="entry name" value="Glyco_hydro_cc"/>
    <property type="match status" value="1"/>
</dbReference>